<dbReference type="GO" id="GO:0016705">
    <property type="term" value="F:oxidoreductase activity, acting on paired donors, with incorporation or reduction of molecular oxygen"/>
    <property type="evidence" value="ECO:0007669"/>
    <property type="project" value="InterPro"/>
</dbReference>
<keyword evidence="3" id="KW-0847">Vitamin C</keyword>
<dbReference type="Pfam" id="PF25238">
    <property type="entry name" value="OGFOD2-like"/>
    <property type="match status" value="1"/>
</dbReference>
<keyword evidence="2" id="KW-0479">Metal-binding</keyword>
<keyword evidence="6" id="KW-0408">Iron</keyword>
<dbReference type="GO" id="GO:0005506">
    <property type="term" value="F:iron ion binding"/>
    <property type="evidence" value="ECO:0007669"/>
    <property type="project" value="InterPro"/>
</dbReference>
<evidence type="ECO:0000256" key="5">
    <source>
        <dbReference type="ARBA" id="ARBA00023002"/>
    </source>
</evidence>
<evidence type="ECO:0000256" key="1">
    <source>
        <dbReference type="ARBA" id="ARBA00001961"/>
    </source>
</evidence>
<feature type="domain" description="Fe2OG dioxygenase" evidence="7">
    <location>
        <begin position="29"/>
        <end position="131"/>
    </location>
</feature>
<evidence type="ECO:0000256" key="2">
    <source>
        <dbReference type="ARBA" id="ARBA00022723"/>
    </source>
</evidence>
<dbReference type="InterPro" id="IPR005123">
    <property type="entry name" value="Oxoglu/Fe-dep_dioxygenase_dom"/>
</dbReference>
<keyword evidence="4" id="KW-0223">Dioxygenase</keyword>
<evidence type="ECO:0000256" key="3">
    <source>
        <dbReference type="ARBA" id="ARBA00022896"/>
    </source>
</evidence>
<protein>
    <recommendedName>
        <fullName evidence="7">Fe2OG dioxygenase domain-containing protein</fullName>
    </recommendedName>
</protein>
<accession>A0A2N9IB64</accession>
<dbReference type="GO" id="GO:0051213">
    <property type="term" value="F:dioxygenase activity"/>
    <property type="evidence" value="ECO:0007669"/>
    <property type="project" value="UniProtKB-KW"/>
</dbReference>
<sequence>MRPNTMNKYGAVLDDFGLETMLSNLMENFICPMSRVFFPEVGGSTLDSHHGFVVEYGMDRDVELGRQFSGGELFFRGVRCDEHVSSETQPEEILDYSHVPGRAVLHRGRHRHGARATTSGRRVNLLLWCRSSVFRELKKYQKDFSSWCGECQREKKERQRLAVGATKLELFKRLQKSTS</sequence>
<keyword evidence="5" id="KW-0560">Oxidoreductase</keyword>
<reference evidence="8" key="1">
    <citation type="submission" date="2018-02" db="EMBL/GenBank/DDBJ databases">
        <authorList>
            <person name="Cohen D.B."/>
            <person name="Kent A.D."/>
        </authorList>
    </citation>
    <scope>NUCLEOTIDE SEQUENCE</scope>
</reference>
<dbReference type="PANTHER" id="PTHR24014">
    <property type="entry name" value="2-OXOGLUTARATE AND IRON-DEPENDENT OXYGENASE DOMAIN-CONTAINING PROTEIN 2"/>
    <property type="match status" value="1"/>
</dbReference>
<comment type="cofactor">
    <cofactor evidence="1">
        <name>L-ascorbate</name>
        <dbReference type="ChEBI" id="CHEBI:38290"/>
    </cofactor>
</comment>
<dbReference type="GO" id="GO:0031418">
    <property type="term" value="F:L-ascorbic acid binding"/>
    <property type="evidence" value="ECO:0007669"/>
    <property type="project" value="UniProtKB-KW"/>
</dbReference>
<name>A0A2N9IB64_FAGSY</name>
<dbReference type="PROSITE" id="PS51471">
    <property type="entry name" value="FE2OG_OXY"/>
    <property type="match status" value="1"/>
</dbReference>
<evidence type="ECO:0000256" key="6">
    <source>
        <dbReference type="ARBA" id="ARBA00023004"/>
    </source>
</evidence>
<evidence type="ECO:0000259" key="7">
    <source>
        <dbReference type="PROSITE" id="PS51471"/>
    </source>
</evidence>
<proteinExistence type="predicted"/>
<dbReference type="AlphaFoldDB" id="A0A2N9IB64"/>
<dbReference type="EMBL" id="OIVN01005334">
    <property type="protein sequence ID" value="SPD21972.1"/>
    <property type="molecule type" value="Genomic_DNA"/>
</dbReference>
<organism evidence="8">
    <name type="scientific">Fagus sylvatica</name>
    <name type="common">Beechnut</name>
    <dbReference type="NCBI Taxonomy" id="28930"/>
    <lineage>
        <taxon>Eukaryota</taxon>
        <taxon>Viridiplantae</taxon>
        <taxon>Streptophyta</taxon>
        <taxon>Embryophyta</taxon>
        <taxon>Tracheophyta</taxon>
        <taxon>Spermatophyta</taxon>
        <taxon>Magnoliopsida</taxon>
        <taxon>eudicotyledons</taxon>
        <taxon>Gunneridae</taxon>
        <taxon>Pentapetalae</taxon>
        <taxon>rosids</taxon>
        <taxon>fabids</taxon>
        <taxon>Fagales</taxon>
        <taxon>Fagaceae</taxon>
        <taxon>Fagus</taxon>
    </lineage>
</organism>
<evidence type="ECO:0000313" key="8">
    <source>
        <dbReference type="EMBL" id="SPD21972.1"/>
    </source>
</evidence>
<dbReference type="PANTHER" id="PTHR24014:SF4">
    <property type="entry name" value="2-OXOGLUTARATE AND IRON-DEPENDENT OXYGENASE DOMAIN-CONTAINING PROTEIN 2"/>
    <property type="match status" value="1"/>
</dbReference>
<evidence type="ECO:0000256" key="4">
    <source>
        <dbReference type="ARBA" id="ARBA00022964"/>
    </source>
</evidence>
<dbReference type="InterPro" id="IPR006620">
    <property type="entry name" value="Pro_4_hyd_alph"/>
</dbReference>
<gene>
    <name evidence="8" type="ORF">FSB_LOCUS49854</name>
</gene>
<dbReference type="SMART" id="SM00702">
    <property type="entry name" value="P4Hc"/>
    <property type="match status" value="1"/>
</dbReference>